<organism evidence="2 3">
    <name type="scientific">Mycena rosella</name>
    <name type="common">Pink bonnet</name>
    <name type="synonym">Agaricus rosellus</name>
    <dbReference type="NCBI Taxonomy" id="1033263"/>
    <lineage>
        <taxon>Eukaryota</taxon>
        <taxon>Fungi</taxon>
        <taxon>Dikarya</taxon>
        <taxon>Basidiomycota</taxon>
        <taxon>Agaricomycotina</taxon>
        <taxon>Agaricomycetes</taxon>
        <taxon>Agaricomycetidae</taxon>
        <taxon>Agaricales</taxon>
        <taxon>Marasmiineae</taxon>
        <taxon>Mycenaceae</taxon>
        <taxon>Mycena</taxon>
    </lineage>
</organism>
<dbReference type="Proteomes" id="UP001221757">
    <property type="component" value="Unassembled WGS sequence"/>
</dbReference>
<keyword evidence="3" id="KW-1185">Reference proteome</keyword>
<comment type="caution">
    <text evidence="2">The sequence shown here is derived from an EMBL/GenBank/DDBJ whole genome shotgun (WGS) entry which is preliminary data.</text>
</comment>
<protein>
    <submittedName>
        <fullName evidence="2">Uncharacterized protein</fullName>
    </submittedName>
</protein>
<proteinExistence type="predicted"/>
<feature type="compositionally biased region" description="Low complexity" evidence="1">
    <location>
        <begin position="345"/>
        <end position="363"/>
    </location>
</feature>
<feature type="compositionally biased region" description="Polar residues" evidence="1">
    <location>
        <begin position="209"/>
        <end position="221"/>
    </location>
</feature>
<name>A0AAD7DW54_MYCRO</name>
<gene>
    <name evidence="2" type="ORF">B0H17DRAFT_1129325</name>
</gene>
<feature type="compositionally biased region" description="Acidic residues" evidence="1">
    <location>
        <begin position="364"/>
        <end position="383"/>
    </location>
</feature>
<evidence type="ECO:0000256" key="1">
    <source>
        <dbReference type="SAM" id="MobiDB-lite"/>
    </source>
</evidence>
<feature type="region of interest" description="Disordered" evidence="1">
    <location>
        <begin position="199"/>
        <end position="243"/>
    </location>
</feature>
<reference evidence="2" key="1">
    <citation type="submission" date="2023-03" db="EMBL/GenBank/DDBJ databases">
        <title>Massive genome expansion in bonnet fungi (Mycena s.s.) driven by repeated elements and novel gene families across ecological guilds.</title>
        <authorList>
            <consortium name="Lawrence Berkeley National Laboratory"/>
            <person name="Harder C.B."/>
            <person name="Miyauchi S."/>
            <person name="Viragh M."/>
            <person name="Kuo A."/>
            <person name="Thoen E."/>
            <person name="Andreopoulos B."/>
            <person name="Lu D."/>
            <person name="Skrede I."/>
            <person name="Drula E."/>
            <person name="Henrissat B."/>
            <person name="Morin E."/>
            <person name="Kohler A."/>
            <person name="Barry K."/>
            <person name="LaButti K."/>
            <person name="Morin E."/>
            <person name="Salamov A."/>
            <person name="Lipzen A."/>
            <person name="Mereny Z."/>
            <person name="Hegedus B."/>
            <person name="Baldrian P."/>
            <person name="Stursova M."/>
            <person name="Weitz H."/>
            <person name="Taylor A."/>
            <person name="Grigoriev I.V."/>
            <person name="Nagy L.G."/>
            <person name="Martin F."/>
            <person name="Kauserud H."/>
        </authorList>
    </citation>
    <scope>NUCLEOTIDE SEQUENCE</scope>
    <source>
        <strain evidence="2">CBHHK067</strain>
    </source>
</reference>
<sequence>MISSRDRTSRCHNSAALLRNPRLISGNRQQACGTWRHPSGGQAVVKRWSSGTGTATQAPSAVSAVIALPPKAPSDSSAAIALPPAPLWLLGLGLAPPLLAELWSLSGFSCLPPAVSKQFQMHSPGHLIGHILAQPPDSNGQLPFYDEDGNLIGTIVSHEPKKKKVPVKHYDAAGHLIGAINLESTPLLRITQGSSTVSRFKEATDAETSKASSNPFTTTQHPPAERQIPSAVPNRQPRTANTASYWDGWPNSSFVQFFRPRQVRDTNALECQWASESFGTRKGSLLSEGWRQGKSMQRRCLGVIDFYNNKPQFIEFQNKEPVSLEDPFNIIPSPHVHFESQIHDSSQLGSRQSSLSPASLENSSEFDEVEMAEINADSEADDD</sequence>
<feature type="compositionally biased region" description="Basic and acidic residues" evidence="1">
    <location>
        <begin position="199"/>
        <end position="208"/>
    </location>
</feature>
<accession>A0AAD7DW54</accession>
<evidence type="ECO:0000313" key="3">
    <source>
        <dbReference type="Proteomes" id="UP001221757"/>
    </source>
</evidence>
<feature type="region of interest" description="Disordered" evidence="1">
    <location>
        <begin position="341"/>
        <end position="383"/>
    </location>
</feature>
<dbReference type="EMBL" id="JARKIE010000023">
    <property type="protein sequence ID" value="KAJ7699254.1"/>
    <property type="molecule type" value="Genomic_DNA"/>
</dbReference>
<dbReference type="AlphaFoldDB" id="A0AAD7DW54"/>
<evidence type="ECO:0000313" key="2">
    <source>
        <dbReference type="EMBL" id="KAJ7699254.1"/>
    </source>
</evidence>